<evidence type="ECO:0000313" key="2">
    <source>
        <dbReference type="EMBL" id="SZX61519.1"/>
    </source>
</evidence>
<gene>
    <name evidence="3" type="ORF">BQ4739_LOCUS18994</name>
    <name evidence="2" type="ORF">BQ4739_LOCUS2033</name>
</gene>
<evidence type="ECO:0000313" key="4">
    <source>
        <dbReference type="Proteomes" id="UP000256970"/>
    </source>
</evidence>
<protein>
    <submittedName>
        <fullName evidence="3">Uncharacterized protein</fullName>
    </submittedName>
</protein>
<organism evidence="3 4">
    <name type="scientific">Tetradesmus obliquus</name>
    <name type="common">Green alga</name>
    <name type="synonym">Acutodesmus obliquus</name>
    <dbReference type="NCBI Taxonomy" id="3088"/>
    <lineage>
        <taxon>Eukaryota</taxon>
        <taxon>Viridiplantae</taxon>
        <taxon>Chlorophyta</taxon>
        <taxon>core chlorophytes</taxon>
        <taxon>Chlorophyceae</taxon>
        <taxon>CS clade</taxon>
        <taxon>Sphaeropleales</taxon>
        <taxon>Scenedesmaceae</taxon>
        <taxon>Tetradesmus</taxon>
    </lineage>
</organism>
<dbReference type="Proteomes" id="UP000256970">
    <property type="component" value="Unassembled WGS sequence"/>
</dbReference>
<sequence>MCTEPAAAAYNTITSIVRLLLGLPALATVLQAAIKGGYHQAIRALCAVPGARGLQPEQRAALLAVAKEAGVPDAALEPLAKPALVQLPVSPPLALGGSSSRQRVGGVPGQAPTAKCRPMSGAAAV</sequence>
<keyword evidence="4" id="KW-1185">Reference proteome</keyword>
<reference evidence="3 4" key="1">
    <citation type="submission" date="2016-10" db="EMBL/GenBank/DDBJ databases">
        <authorList>
            <person name="Cai Z."/>
        </authorList>
    </citation>
    <scope>NUCLEOTIDE SEQUENCE [LARGE SCALE GENOMIC DNA]</scope>
</reference>
<evidence type="ECO:0000313" key="3">
    <source>
        <dbReference type="EMBL" id="SZX78679.1"/>
    </source>
</evidence>
<dbReference type="EMBL" id="FNXT01001330">
    <property type="protein sequence ID" value="SZX78679.1"/>
    <property type="molecule type" value="Genomic_DNA"/>
</dbReference>
<proteinExistence type="predicted"/>
<feature type="compositionally biased region" description="Low complexity" evidence="1">
    <location>
        <begin position="96"/>
        <end position="105"/>
    </location>
</feature>
<dbReference type="EMBL" id="FNXT01000153">
    <property type="protein sequence ID" value="SZX61519.1"/>
    <property type="molecule type" value="Genomic_DNA"/>
</dbReference>
<dbReference type="AlphaFoldDB" id="A0A383WND4"/>
<name>A0A383WND4_TETOB</name>
<feature type="region of interest" description="Disordered" evidence="1">
    <location>
        <begin position="95"/>
        <end position="125"/>
    </location>
</feature>
<evidence type="ECO:0000256" key="1">
    <source>
        <dbReference type="SAM" id="MobiDB-lite"/>
    </source>
</evidence>
<accession>A0A383WND4</accession>